<name>A0A9P6AH58_9AGAM</name>
<keyword evidence="8" id="KW-1185">Reference proteome</keyword>
<evidence type="ECO:0000256" key="3">
    <source>
        <dbReference type="ARBA" id="ARBA00022827"/>
    </source>
</evidence>
<proteinExistence type="predicted"/>
<dbReference type="AlphaFoldDB" id="A0A9P6AH58"/>
<accession>A0A9P6AH58</accession>
<dbReference type="GO" id="GO:0071949">
    <property type="term" value="F:FAD binding"/>
    <property type="evidence" value="ECO:0007669"/>
    <property type="project" value="InterPro"/>
</dbReference>
<protein>
    <recommendedName>
        <fullName evidence="6">FAD-binding domain-containing protein</fullName>
    </recommendedName>
</protein>
<organism evidence="7 8">
    <name type="scientific">Hydnum rufescens UP504</name>
    <dbReference type="NCBI Taxonomy" id="1448309"/>
    <lineage>
        <taxon>Eukaryota</taxon>
        <taxon>Fungi</taxon>
        <taxon>Dikarya</taxon>
        <taxon>Basidiomycota</taxon>
        <taxon>Agaricomycotina</taxon>
        <taxon>Agaricomycetes</taxon>
        <taxon>Cantharellales</taxon>
        <taxon>Hydnaceae</taxon>
        <taxon>Hydnum</taxon>
    </lineage>
</organism>
<keyword evidence="4" id="KW-0560">Oxidoreductase</keyword>
<dbReference type="Pfam" id="PF01494">
    <property type="entry name" value="FAD_binding_3"/>
    <property type="match status" value="1"/>
</dbReference>
<evidence type="ECO:0000259" key="6">
    <source>
        <dbReference type="Pfam" id="PF01494"/>
    </source>
</evidence>
<dbReference type="EMBL" id="MU129138">
    <property type="protein sequence ID" value="KAF9505745.1"/>
    <property type="molecule type" value="Genomic_DNA"/>
</dbReference>
<dbReference type="Gene3D" id="3.50.50.60">
    <property type="entry name" value="FAD/NAD(P)-binding domain"/>
    <property type="match status" value="1"/>
</dbReference>
<evidence type="ECO:0000313" key="8">
    <source>
        <dbReference type="Proteomes" id="UP000886523"/>
    </source>
</evidence>
<dbReference type="PANTHER" id="PTHR43004:SF19">
    <property type="entry name" value="BINDING MONOOXYGENASE, PUTATIVE (JCVI)-RELATED"/>
    <property type="match status" value="1"/>
</dbReference>
<dbReference type="Proteomes" id="UP000886523">
    <property type="component" value="Unassembled WGS sequence"/>
</dbReference>
<evidence type="ECO:0000256" key="2">
    <source>
        <dbReference type="ARBA" id="ARBA00022630"/>
    </source>
</evidence>
<dbReference type="Gene3D" id="3.30.70.2450">
    <property type="match status" value="1"/>
</dbReference>
<dbReference type="OrthoDB" id="2685650at2759"/>
<dbReference type="InterPro" id="IPR036188">
    <property type="entry name" value="FAD/NAD-bd_sf"/>
</dbReference>
<evidence type="ECO:0000313" key="7">
    <source>
        <dbReference type="EMBL" id="KAF9505745.1"/>
    </source>
</evidence>
<keyword evidence="3" id="KW-0274">FAD</keyword>
<dbReference type="GO" id="GO:0016709">
    <property type="term" value="F:oxidoreductase activity, acting on paired donors, with incorporation or reduction of molecular oxygen, NAD(P)H as one donor, and incorporation of one atom of oxygen"/>
    <property type="evidence" value="ECO:0007669"/>
    <property type="project" value="UniProtKB-ARBA"/>
</dbReference>
<sequence>MAYVSFNVFIATCRHPKYSLWSAAALALRKNGIAVRLIEKALDYQIGVRGNGIQVSAMAIPGSLICDSLTNALLQPRILELFKTLGLVIDILDNSIDPLQMRAYDGKLSLGRGTLFQRKSQVQQFPTCPNGRILAQSTTEAILRSHLSRLGITVELGDGTRRLHTRCPQGDCKSPKARQKWFFRNETLEVDWVIGADGARGVTRKHLGINFWGETLEKQAFLVADVDMEGLDREYWAVYGSAATGLVMALPMGPAPHFSVVGTGNSEEIQKAVDGGFDALKAYLSKIMKDDSVVLTKPHCGPNVRCADKFNVGRVFIAGDGAHVHSPMGGQGLNSSVQDSVNLAWKLSLVVKNLSPRSLLSTYETERMPPIKEMLKLTTNLHTQSMSDRSLASKDTSQSVNPGFVRDHVFKQLGVNYQWSEIVLDQRLDIKNGDIGGKVYRPYGNDDEPIQAGDRAPDAPNLDTHHRRGRHRANDTLRSPDAFCPYCIGIRAPAKPPPTDTEPPSSASTSKNILDALGKYNKDGHRLVDSYLVLPENTSDASSGRVLGGVNRVLVDTQGHARTAYDVDASQARKTLPSVVIIRPDTYIGAFVHDVQGNYPYMPEHPSIAPQWRNDLKSFFLATKTGRTEPIIATRMPLPQGGVKRRLGRFAGPEKAVLKYVPRFGTLAMAELVQLIAKLGLSLRHA</sequence>
<keyword evidence="2" id="KW-0285">Flavoprotein</keyword>
<dbReference type="InterPro" id="IPR050641">
    <property type="entry name" value="RIFMO-like"/>
</dbReference>
<dbReference type="PRINTS" id="PR00420">
    <property type="entry name" value="RNGMNOXGNASE"/>
</dbReference>
<dbReference type="SUPFAM" id="SSF51905">
    <property type="entry name" value="FAD/NAD(P)-binding domain"/>
    <property type="match status" value="1"/>
</dbReference>
<gene>
    <name evidence="7" type="ORF">BS47DRAFT_1400122</name>
</gene>
<evidence type="ECO:0000256" key="1">
    <source>
        <dbReference type="ARBA" id="ARBA00001974"/>
    </source>
</evidence>
<evidence type="ECO:0000256" key="5">
    <source>
        <dbReference type="SAM" id="MobiDB-lite"/>
    </source>
</evidence>
<feature type="region of interest" description="Disordered" evidence="5">
    <location>
        <begin position="441"/>
        <end position="476"/>
    </location>
</feature>
<evidence type="ECO:0000256" key="4">
    <source>
        <dbReference type="ARBA" id="ARBA00023002"/>
    </source>
</evidence>
<dbReference type="PANTHER" id="PTHR43004">
    <property type="entry name" value="TRK SYSTEM POTASSIUM UPTAKE PROTEIN"/>
    <property type="match status" value="1"/>
</dbReference>
<comment type="cofactor">
    <cofactor evidence="1">
        <name>FAD</name>
        <dbReference type="ChEBI" id="CHEBI:57692"/>
    </cofactor>
</comment>
<reference evidence="7" key="1">
    <citation type="journal article" date="2020" name="Nat. Commun.">
        <title>Large-scale genome sequencing of mycorrhizal fungi provides insights into the early evolution of symbiotic traits.</title>
        <authorList>
            <person name="Miyauchi S."/>
            <person name="Kiss E."/>
            <person name="Kuo A."/>
            <person name="Drula E."/>
            <person name="Kohler A."/>
            <person name="Sanchez-Garcia M."/>
            <person name="Morin E."/>
            <person name="Andreopoulos B."/>
            <person name="Barry K.W."/>
            <person name="Bonito G."/>
            <person name="Buee M."/>
            <person name="Carver A."/>
            <person name="Chen C."/>
            <person name="Cichocki N."/>
            <person name="Clum A."/>
            <person name="Culley D."/>
            <person name="Crous P.W."/>
            <person name="Fauchery L."/>
            <person name="Girlanda M."/>
            <person name="Hayes R.D."/>
            <person name="Keri Z."/>
            <person name="LaButti K."/>
            <person name="Lipzen A."/>
            <person name="Lombard V."/>
            <person name="Magnuson J."/>
            <person name="Maillard F."/>
            <person name="Murat C."/>
            <person name="Nolan M."/>
            <person name="Ohm R.A."/>
            <person name="Pangilinan J."/>
            <person name="Pereira M.F."/>
            <person name="Perotto S."/>
            <person name="Peter M."/>
            <person name="Pfister S."/>
            <person name="Riley R."/>
            <person name="Sitrit Y."/>
            <person name="Stielow J.B."/>
            <person name="Szollosi G."/>
            <person name="Zifcakova L."/>
            <person name="Stursova M."/>
            <person name="Spatafora J.W."/>
            <person name="Tedersoo L."/>
            <person name="Vaario L.M."/>
            <person name="Yamada A."/>
            <person name="Yan M."/>
            <person name="Wang P."/>
            <person name="Xu J."/>
            <person name="Bruns T."/>
            <person name="Baldrian P."/>
            <person name="Vilgalys R."/>
            <person name="Dunand C."/>
            <person name="Henrissat B."/>
            <person name="Grigoriev I.V."/>
            <person name="Hibbett D."/>
            <person name="Nagy L.G."/>
            <person name="Martin F.M."/>
        </authorList>
    </citation>
    <scope>NUCLEOTIDE SEQUENCE</scope>
    <source>
        <strain evidence="7">UP504</strain>
    </source>
</reference>
<comment type="caution">
    <text evidence="7">The sequence shown here is derived from an EMBL/GenBank/DDBJ whole genome shotgun (WGS) entry which is preliminary data.</text>
</comment>
<dbReference type="InterPro" id="IPR002938">
    <property type="entry name" value="FAD-bd"/>
</dbReference>
<feature type="domain" description="FAD-binding" evidence="6">
    <location>
        <begin position="73"/>
        <end position="376"/>
    </location>
</feature>